<name>A0ACB8C8T6_DERSI</name>
<protein>
    <submittedName>
        <fullName evidence="1">Uncharacterized protein</fullName>
    </submittedName>
</protein>
<accession>A0ACB8C8T6</accession>
<keyword evidence="2" id="KW-1185">Reference proteome</keyword>
<reference evidence="1" key="1">
    <citation type="submission" date="2020-05" db="EMBL/GenBank/DDBJ databases">
        <title>Large-scale comparative analyses of tick genomes elucidate their genetic diversity and vector capacities.</title>
        <authorList>
            <person name="Jia N."/>
            <person name="Wang J."/>
            <person name="Shi W."/>
            <person name="Du L."/>
            <person name="Sun Y."/>
            <person name="Zhan W."/>
            <person name="Jiang J."/>
            <person name="Wang Q."/>
            <person name="Zhang B."/>
            <person name="Ji P."/>
            <person name="Sakyi L.B."/>
            <person name="Cui X."/>
            <person name="Yuan T."/>
            <person name="Jiang B."/>
            <person name="Yang W."/>
            <person name="Lam T.T.-Y."/>
            <person name="Chang Q."/>
            <person name="Ding S."/>
            <person name="Wang X."/>
            <person name="Zhu J."/>
            <person name="Ruan X."/>
            <person name="Zhao L."/>
            <person name="Wei J."/>
            <person name="Que T."/>
            <person name="Du C."/>
            <person name="Cheng J."/>
            <person name="Dai P."/>
            <person name="Han X."/>
            <person name="Huang E."/>
            <person name="Gao Y."/>
            <person name="Liu J."/>
            <person name="Shao H."/>
            <person name="Ye R."/>
            <person name="Li L."/>
            <person name="Wei W."/>
            <person name="Wang X."/>
            <person name="Wang C."/>
            <person name="Yang T."/>
            <person name="Huo Q."/>
            <person name="Li W."/>
            <person name="Guo W."/>
            <person name="Chen H."/>
            <person name="Zhou L."/>
            <person name="Ni X."/>
            <person name="Tian J."/>
            <person name="Zhou Y."/>
            <person name="Sheng Y."/>
            <person name="Liu T."/>
            <person name="Pan Y."/>
            <person name="Xia L."/>
            <person name="Li J."/>
            <person name="Zhao F."/>
            <person name="Cao W."/>
        </authorList>
    </citation>
    <scope>NUCLEOTIDE SEQUENCE</scope>
    <source>
        <strain evidence="1">Dsil-2018</strain>
    </source>
</reference>
<comment type="caution">
    <text evidence="1">The sequence shown here is derived from an EMBL/GenBank/DDBJ whole genome shotgun (WGS) entry which is preliminary data.</text>
</comment>
<dbReference type="EMBL" id="CM023477">
    <property type="protein sequence ID" value="KAH7937297.1"/>
    <property type="molecule type" value="Genomic_DNA"/>
</dbReference>
<evidence type="ECO:0000313" key="1">
    <source>
        <dbReference type="EMBL" id="KAH7937297.1"/>
    </source>
</evidence>
<organism evidence="1 2">
    <name type="scientific">Dermacentor silvarum</name>
    <name type="common">Tick</name>
    <dbReference type="NCBI Taxonomy" id="543639"/>
    <lineage>
        <taxon>Eukaryota</taxon>
        <taxon>Metazoa</taxon>
        <taxon>Ecdysozoa</taxon>
        <taxon>Arthropoda</taxon>
        <taxon>Chelicerata</taxon>
        <taxon>Arachnida</taxon>
        <taxon>Acari</taxon>
        <taxon>Parasitiformes</taxon>
        <taxon>Ixodida</taxon>
        <taxon>Ixodoidea</taxon>
        <taxon>Ixodidae</taxon>
        <taxon>Rhipicephalinae</taxon>
        <taxon>Dermacentor</taxon>
    </lineage>
</organism>
<sequence length="699" mass="78744">MTHCDDVNTRTGLADGKATGAQIRTENNTRARFDASLSGPRVKLSDLVSEEYDVMQPPIEGGQPIVVNVSVSVLNIRSVDEGRQPGSNIALASTPDTTVAMAMRGVTSLKINGRLHPVNAYVTPCEGTRKGVIHGIEPHTSSETIKESIRFRTQGVELVEARMLGDSQSAVLTFFGDVLPRYIYYRGGEKECIPFRNTVQFCRACGKVGRRTDVCLQPDLSTCRTCGVRNPEVTHNCTPTCAICSGDHVTGDRSCPKRLKPVRYQAAKPPKKPHKPAHRWFSSEDEQSEWEYGRGLTRSSRSRTRSPSNNRTDPGQPEQQRRRSTSRPRPTIEENTKAKAHPRNKPGERARCATHDNAATTESIAYLVQQMQLVFAKLGQMEYTISDLSQTQNPRKRPSQSPDFTPLNLLSTQFVEVDLFLHEYWYDFRLNGRAKNKVIVDPRWYPELWTPEVYFKNSADGRLDKVIFPYAYVTLEPSGHFFLAARVSLKLACNMDLSRFPHDNQFCDMQLSSLVHPREQVILHWKAFRITKNLSLSQFKAIYVGHGDCTKSFDVGTFSCLYGRVELRRRAGYYLINKYAPSTVIVFMSFAAFWMPCEALPARVTLSVTSLLSLVTAQYNAHMPSVSYVVAMNVWMIISILFVFLGLVETALIVACTAKHKKGAERWPKPVLVDWIARALFPAAFLVHSLIYWGVYGRD</sequence>
<evidence type="ECO:0000313" key="2">
    <source>
        <dbReference type="Proteomes" id="UP000821865"/>
    </source>
</evidence>
<proteinExistence type="predicted"/>
<dbReference type="Proteomes" id="UP000821865">
    <property type="component" value="Chromosome 8"/>
</dbReference>
<gene>
    <name evidence="1" type="ORF">HPB49_010409</name>
</gene>